<dbReference type="Pfam" id="PF02985">
    <property type="entry name" value="HEAT"/>
    <property type="match status" value="1"/>
</dbReference>
<evidence type="ECO:0008006" key="5">
    <source>
        <dbReference type="Google" id="ProtNLM"/>
    </source>
</evidence>
<accession>A0A8J4ECE8</accession>
<dbReference type="InterPro" id="IPR011989">
    <property type="entry name" value="ARM-like"/>
</dbReference>
<proteinExistence type="predicted"/>
<dbReference type="InterPro" id="IPR016024">
    <property type="entry name" value="ARM-type_fold"/>
</dbReference>
<reference evidence="3" key="1">
    <citation type="submission" date="2021-01" db="EMBL/GenBank/DDBJ databases">
        <title>Whole genome shotgun sequence of Virgisporangium ochraceum NBRC 16418.</title>
        <authorList>
            <person name="Komaki H."/>
            <person name="Tamura T."/>
        </authorList>
    </citation>
    <scope>NUCLEOTIDE SEQUENCE</scope>
    <source>
        <strain evidence="3">NBRC 16418</strain>
    </source>
</reference>
<evidence type="ECO:0000256" key="1">
    <source>
        <dbReference type="ARBA" id="ARBA00022737"/>
    </source>
</evidence>
<feature type="region of interest" description="Disordered" evidence="2">
    <location>
        <begin position="1"/>
        <end position="32"/>
    </location>
</feature>
<comment type="caution">
    <text evidence="3">The sequence shown here is derived from an EMBL/GenBank/DDBJ whole genome shotgun (WGS) entry which is preliminary data.</text>
</comment>
<dbReference type="Pfam" id="PF13646">
    <property type="entry name" value="HEAT_2"/>
    <property type="match status" value="1"/>
</dbReference>
<sequence>MCAEKGPGVGSATMSVGGREGVRGASARAGRPLHDPASLAELHYRVLPAGELSAGSAGLVGPLVGHAATPGAAARTEVLDLLAAIALAVRSAGTSLDNSDGTYPERCREALRTALPTLLGLLGDDDPAVRAAVAAVLGELTWCAAEVVPVVRARFAGERAHAVRLALVLAVGHLLDTADDLDHERHRARRWLQRRRTGDDPVLRLAGALLARRAGRARALPTVIEELADAEPVPVPGTRLCDLLTSELGPDREARIAVAARLFEVRGGAGQDALRAAAGAICTWRSAAAPLLPIVADRLGDPDPGVRAAACHLIAVAGPAPYADRLAALLTDPTTRVADLAAWGLARMGDERCLPRLRNRVLMGTSVFDVVQAYYPRHVYLFTAPGLYDVLAPLRDWAGPLLPRVDSALADADSFHQQRALAAVLRAWGPLAAPAVPGLMPLLESEAAEHVCAALGAIGEPAAGARHRLFRLLERGNSRVRVAAARAHWRVTGDAEPALRVLGEALDGELAVVALPLAADLGPLASAYGDRVRAIARGVVGAGSRVDVARAVWRLTGDTDLAAEQLLTVLAPLALGRVGPATLRAAAVAAEIAEPRLAGPLSIAAGVDERLAFYGDWRAVADDEELRAYSTFNTSTTNRSAPVGRPLDASSP</sequence>
<dbReference type="AlphaFoldDB" id="A0A8J4ECE8"/>
<organism evidence="3 4">
    <name type="scientific">Virgisporangium ochraceum</name>
    <dbReference type="NCBI Taxonomy" id="65505"/>
    <lineage>
        <taxon>Bacteria</taxon>
        <taxon>Bacillati</taxon>
        <taxon>Actinomycetota</taxon>
        <taxon>Actinomycetes</taxon>
        <taxon>Micromonosporales</taxon>
        <taxon>Micromonosporaceae</taxon>
        <taxon>Virgisporangium</taxon>
    </lineage>
</organism>
<keyword evidence="1" id="KW-0677">Repeat</keyword>
<gene>
    <name evidence="3" type="ORF">Voc01_045280</name>
</gene>
<name>A0A8J4ECE8_9ACTN</name>
<protein>
    <recommendedName>
        <fullName evidence="5">PBS lyase HEAT domain protein repeat-containing protein</fullName>
    </recommendedName>
</protein>
<dbReference type="InterPro" id="IPR000357">
    <property type="entry name" value="HEAT"/>
</dbReference>
<dbReference type="Proteomes" id="UP000635606">
    <property type="component" value="Unassembled WGS sequence"/>
</dbReference>
<evidence type="ECO:0000313" key="4">
    <source>
        <dbReference type="Proteomes" id="UP000635606"/>
    </source>
</evidence>
<dbReference type="SUPFAM" id="SSF48371">
    <property type="entry name" value="ARM repeat"/>
    <property type="match status" value="1"/>
</dbReference>
<dbReference type="Gene3D" id="1.25.10.10">
    <property type="entry name" value="Leucine-rich Repeat Variant"/>
    <property type="match status" value="2"/>
</dbReference>
<dbReference type="InterPro" id="IPR021133">
    <property type="entry name" value="HEAT_type_2"/>
</dbReference>
<evidence type="ECO:0000313" key="3">
    <source>
        <dbReference type="EMBL" id="GIJ69611.1"/>
    </source>
</evidence>
<evidence type="ECO:0000256" key="2">
    <source>
        <dbReference type="SAM" id="MobiDB-lite"/>
    </source>
</evidence>
<dbReference type="PROSITE" id="PS50077">
    <property type="entry name" value="HEAT_REPEAT"/>
    <property type="match status" value="1"/>
</dbReference>
<keyword evidence="4" id="KW-1185">Reference proteome</keyword>
<dbReference type="EMBL" id="BOPH01000066">
    <property type="protein sequence ID" value="GIJ69611.1"/>
    <property type="molecule type" value="Genomic_DNA"/>
</dbReference>